<comment type="caution">
    <text evidence="2">The sequence shown here is derived from an EMBL/GenBank/DDBJ whole genome shotgun (WGS) entry which is preliminary data.</text>
</comment>
<keyword evidence="3" id="KW-1185">Reference proteome</keyword>
<sequence length="202" mass="23440">MKPDEQFFVKTEEDEVFVMINDESQDINNMRRQFTAKYPSEQSSSPSQIMNFEAQQNPAIENIEIHDDDNEGYESGETIPEQQIPSTSSAAKKHGGKLTSQMKKKPPVDEDKEEEVEEEYENEEHQRTRRSARQAEKMSKEAPQEILPARNTRKRKAMSTPTSTKRKKLMTTPSNQQYKTKKRRGRKPSKGLKAYNIGVWQE</sequence>
<evidence type="ECO:0000313" key="2">
    <source>
        <dbReference type="EMBL" id="CAG8523037.1"/>
    </source>
</evidence>
<reference evidence="2" key="1">
    <citation type="submission" date="2021-06" db="EMBL/GenBank/DDBJ databases">
        <authorList>
            <person name="Kallberg Y."/>
            <person name="Tangrot J."/>
            <person name="Rosling A."/>
        </authorList>
    </citation>
    <scope>NUCLEOTIDE SEQUENCE</scope>
    <source>
        <strain evidence="2">CL551</strain>
    </source>
</reference>
<evidence type="ECO:0000313" key="3">
    <source>
        <dbReference type="Proteomes" id="UP000789342"/>
    </source>
</evidence>
<organism evidence="2 3">
    <name type="scientific">Acaulospora morrowiae</name>
    <dbReference type="NCBI Taxonomy" id="94023"/>
    <lineage>
        <taxon>Eukaryota</taxon>
        <taxon>Fungi</taxon>
        <taxon>Fungi incertae sedis</taxon>
        <taxon>Mucoromycota</taxon>
        <taxon>Glomeromycotina</taxon>
        <taxon>Glomeromycetes</taxon>
        <taxon>Diversisporales</taxon>
        <taxon>Acaulosporaceae</taxon>
        <taxon>Acaulospora</taxon>
    </lineage>
</organism>
<protein>
    <submittedName>
        <fullName evidence="2">9812_t:CDS:1</fullName>
    </submittedName>
</protein>
<name>A0A9N9FBF0_9GLOM</name>
<dbReference type="EMBL" id="CAJVPV010002299">
    <property type="protein sequence ID" value="CAG8523037.1"/>
    <property type="molecule type" value="Genomic_DNA"/>
</dbReference>
<feature type="compositionally biased region" description="Polar residues" evidence="1">
    <location>
        <begin position="80"/>
        <end position="90"/>
    </location>
</feature>
<feature type="compositionally biased region" description="Acidic residues" evidence="1">
    <location>
        <begin position="110"/>
        <end position="122"/>
    </location>
</feature>
<accession>A0A9N9FBF0</accession>
<feature type="region of interest" description="Disordered" evidence="1">
    <location>
        <begin position="35"/>
        <end position="202"/>
    </location>
</feature>
<proteinExistence type="predicted"/>
<dbReference type="AlphaFoldDB" id="A0A9N9FBF0"/>
<evidence type="ECO:0000256" key="1">
    <source>
        <dbReference type="SAM" id="MobiDB-lite"/>
    </source>
</evidence>
<dbReference type="Proteomes" id="UP000789342">
    <property type="component" value="Unassembled WGS sequence"/>
</dbReference>
<feature type="compositionally biased region" description="Basic residues" evidence="1">
    <location>
        <begin position="179"/>
        <end position="190"/>
    </location>
</feature>
<gene>
    <name evidence="2" type="ORF">AMORRO_LOCUS4300</name>
</gene>
<feature type="compositionally biased region" description="Polar residues" evidence="1">
    <location>
        <begin position="40"/>
        <end position="59"/>
    </location>
</feature>
<feature type="compositionally biased region" description="Basic and acidic residues" evidence="1">
    <location>
        <begin position="133"/>
        <end position="143"/>
    </location>
</feature>